<dbReference type="GO" id="GO:0006633">
    <property type="term" value="P:fatty acid biosynthetic process"/>
    <property type="evidence" value="ECO:0007669"/>
    <property type="project" value="InterPro"/>
</dbReference>
<dbReference type="InterPro" id="IPR050091">
    <property type="entry name" value="PKS_NRPS_Biosynth_Enz"/>
</dbReference>
<keyword evidence="1" id="KW-0596">Phosphopantetheine</keyword>
<organism evidence="5 6">
    <name type="scientific">Trichoderma simmonsii</name>
    <dbReference type="NCBI Taxonomy" id="1491479"/>
    <lineage>
        <taxon>Eukaryota</taxon>
        <taxon>Fungi</taxon>
        <taxon>Dikarya</taxon>
        <taxon>Ascomycota</taxon>
        <taxon>Pezizomycotina</taxon>
        <taxon>Sordariomycetes</taxon>
        <taxon>Hypocreomycetidae</taxon>
        <taxon>Hypocreales</taxon>
        <taxon>Hypocreaceae</taxon>
        <taxon>Trichoderma</taxon>
    </lineage>
</organism>
<protein>
    <submittedName>
        <fullName evidence="5">PKS protein</fullName>
    </submittedName>
</protein>
<reference evidence="5 6" key="1">
    <citation type="journal article" date="2021" name="BMC Genomics">
        <title>Telomere-to-telomere genome assembly of asparaginase-producing Trichoderma simmonsii.</title>
        <authorList>
            <person name="Chung D."/>
            <person name="Kwon Y.M."/>
            <person name="Yang Y."/>
        </authorList>
    </citation>
    <scope>NUCLEOTIDE SEQUENCE [LARGE SCALE GENOMIC DNA]</scope>
    <source>
        <strain evidence="5 6">GH-Sj1</strain>
    </source>
</reference>
<dbReference type="PROSITE" id="PS00606">
    <property type="entry name" value="KS3_1"/>
    <property type="match status" value="1"/>
</dbReference>
<proteinExistence type="predicted"/>
<dbReference type="InterPro" id="IPR018201">
    <property type="entry name" value="Ketoacyl_synth_AS"/>
</dbReference>
<dbReference type="InterPro" id="IPR020841">
    <property type="entry name" value="PKS_Beta-ketoAc_synthase_dom"/>
</dbReference>
<dbReference type="PANTHER" id="PTHR43775:SF20">
    <property type="entry name" value="HYBRID PKS-NRPS SYNTHETASE APDA"/>
    <property type="match status" value="1"/>
</dbReference>
<keyword evidence="6" id="KW-1185">Reference proteome</keyword>
<evidence type="ECO:0000256" key="2">
    <source>
        <dbReference type="ARBA" id="ARBA00022553"/>
    </source>
</evidence>
<sequence length="277" mass="30494">MQHTSAEPIAIVGLGCRFPGSSNTPSKLWDLICEKRDILKKIPVDRFNAESYFHEDGERQGLMNVKHAYTLDEDIREFDAAFFKTNAREAEAMDPQQRILLETVYEALESGGFSMSDMQGSDTCVYVGSMTGDYHEMLMRDPQDMPKYMATGTARSILSNRISYFFDWHGPSMTIDTACSSSLVAVHEAVQALRMGTSKVACAAGANLILGPEMMISESKLHMLSPTGRSRMWDASADGYARGEGFGAVILKTLSQAIADKDNIQCVIRETGVNSDG</sequence>
<keyword evidence="3" id="KW-0808">Transferase</keyword>
<gene>
    <name evidence="5" type="ORF">H0G86_000149</name>
</gene>
<name>A0A8G0KZ44_9HYPO</name>
<dbReference type="GO" id="GO:0044550">
    <property type="term" value="P:secondary metabolite biosynthetic process"/>
    <property type="evidence" value="ECO:0007669"/>
    <property type="project" value="TreeGrafter"/>
</dbReference>
<evidence type="ECO:0000313" key="5">
    <source>
        <dbReference type="EMBL" id="QYS92751.1"/>
    </source>
</evidence>
<dbReference type="EMBL" id="CP075864">
    <property type="protein sequence ID" value="QYS92751.1"/>
    <property type="molecule type" value="Genomic_DNA"/>
</dbReference>
<feature type="non-terminal residue" evidence="5">
    <location>
        <position position="277"/>
    </location>
</feature>
<dbReference type="CDD" id="cd00833">
    <property type="entry name" value="PKS"/>
    <property type="match status" value="1"/>
</dbReference>
<feature type="domain" description="Ketosynthase family 3 (KS3)" evidence="4">
    <location>
        <begin position="9"/>
        <end position="277"/>
    </location>
</feature>
<evidence type="ECO:0000256" key="3">
    <source>
        <dbReference type="ARBA" id="ARBA00022679"/>
    </source>
</evidence>
<dbReference type="InterPro" id="IPR016039">
    <property type="entry name" value="Thiolase-like"/>
</dbReference>
<keyword evidence="2" id="KW-0597">Phosphoprotein</keyword>
<dbReference type="AlphaFoldDB" id="A0A8G0KZ44"/>
<dbReference type="PANTHER" id="PTHR43775">
    <property type="entry name" value="FATTY ACID SYNTHASE"/>
    <property type="match status" value="1"/>
</dbReference>
<accession>A0A8G0KZ44</accession>
<evidence type="ECO:0000256" key="1">
    <source>
        <dbReference type="ARBA" id="ARBA00022450"/>
    </source>
</evidence>
<evidence type="ECO:0000313" key="6">
    <source>
        <dbReference type="Proteomes" id="UP000826661"/>
    </source>
</evidence>
<dbReference type="GO" id="GO:0004312">
    <property type="term" value="F:fatty acid synthase activity"/>
    <property type="evidence" value="ECO:0007669"/>
    <property type="project" value="TreeGrafter"/>
</dbReference>
<dbReference type="SMART" id="SM00825">
    <property type="entry name" value="PKS_KS"/>
    <property type="match status" value="1"/>
</dbReference>
<dbReference type="Gene3D" id="3.40.47.10">
    <property type="match status" value="1"/>
</dbReference>
<dbReference type="Pfam" id="PF00109">
    <property type="entry name" value="ketoacyl-synt"/>
    <property type="match status" value="1"/>
</dbReference>
<dbReference type="InterPro" id="IPR014030">
    <property type="entry name" value="Ketoacyl_synth_N"/>
</dbReference>
<dbReference type="Proteomes" id="UP000826661">
    <property type="component" value="Chromosome I"/>
</dbReference>
<dbReference type="GO" id="GO:0004315">
    <property type="term" value="F:3-oxoacyl-[acyl-carrier-protein] synthase activity"/>
    <property type="evidence" value="ECO:0007669"/>
    <property type="project" value="InterPro"/>
</dbReference>
<evidence type="ECO:0000259" key="4">
    <source>
        <dbReference type="SMART" id="SM00825"/>
    </source>
</evidence>
<dbReference type="SUPFAM" id="SSF53901">
    <property type="entry name" value="Thiolase-like"/>
    <property type="match status" value="1"/>
</dbReference>